<dbReference type="Proteomes" id="UP000606396">
    <property type="component" value="Unassembled WGS sequence"/>
</dbReference>
<name>A0ABR8H9C5_NOSPU</name>
<dbReference type="PANTHER" id="PTHR19848:SF8">
    <property type="entry name" value="F-BOX AND WD REPEAT DOMAIN CONTAINING 7"/>
    <property type="match status" value="1"/>
</dbReference>
<dbReference type="InterPro" id="IPR019775">
    <property type="entry name" value="WD40_repeat_CS"/>
</dbReference>
<evidence type="ECO:0000259" key="4">
    <source>
        <dbReference type="Pfam" id="PF23414"/>
    </source>
</evidence>
<dbReference type="InterPro" id="IPR055442">
    <property type="entry name" value="Beta-prop_EML-like_2nd"/>
</dbReference>
<sequence>MRVTGVLSALLLGTTVAIVQPVAIALTPKEISEIAQQITVRIDGANTGSGVIIERQGDIYTVVTNWHVVQLEGNYTVQTPDGKRYTFNNSQVKRFSGVDLAVFQFTSNANYRVAEKGNSDQVALGTNISVAGYPQGTSDIDFRRGAISRLVTNPKDGYAFVYDIGGFPGMSGGAILDEQGKLVGIHGRATTRPDTNATTVLGIPLKTYLQLTGFSTKFSPAVTKNPSQQRTKISSASTNFVFWKTLQGHFLPITSITFSPNGQTLASGSRDMSIRLWNVATGTVKRTLQGHSERIDSVAYSPDGKILASGSDDETIKLWDVATGIIKFTLQGSFFSVHSVTFKPDGKVLASGSDDGKIKLWDVATGTEILTLQGDSFKVSSVVFSPDGKTLVSGNTHGTIKLWNVVTGTEIKTIEGHSDRVDSIAFSPDGKTFASGSWDNTIKVWNVVTGMEIYTFQNNASYVTSVAFSPDGKTLARGSIDSTIKLWSMATGKEIRTINSDSSITSLNFSPDGKTLASGSTDNTIKLWRLSE</sequence>
<evidence type="ECO:0000256" key="3">
    <source>
        <dbReference type="PROSITE-ProRule" id="PRU00221"/>
    </source>
</evidence>
<dbReference type="EMBL" id="JACJTC010000007">
    <property type="protein sequence ID" value="MBD2611881.1"/>
    <property type="molecule type" value="Genomic_DNA"/>
</dbReference>
<dbReference type="PROSITE" id="PS50294">
    <property type="entry name" value="WD_REPEATS_REGION"/>
    <property type="match status" value="7"/>
</dbReference>
<feature type="domain" description="EML-like second beta-propeller" evidence="4">
    <location>
        <begin position="340"/>
        <end position="497"/>
    </location>
</feature>
<keyword evidence="2" id="KW-0677">Repeat</keyword>
<accession>A0ABR8H9C5</accession>
<dbReference type="InterPro" id="IPR011047">
    <property type="entry name" value="Quinoprotein_ADH-like_sf"/>
</dbReference>
<comment type="caution">
    <text evidence="5">The sequence shown here is derived from an EMBL/GenBank/DDBJ whole genome shotgun (WGS) entry which is preliminary data.</text>
</comment>
<dbReference type="SUPFAM" id="SSF50494">
    <property type="entry name" value="Trypsin-like serine proteases"/>
    <property type="match status" value="1"/>
</dbReference>
<feature type="repeat" description="WD" evidence="3">
    <location>
        <begin position="330"/>
        <end position="371"/>
    </location>
</feature>
<dbReference type="InterPro" id="IPR015943">
    <property type="entry name" value="WD40/YVTN_repeat-like_dom_sf"/>
</dbReference>
<dbReference type="PROSITE" id="PS00678">
    <property type="entry name" value="WD_REPEATS_1"/>
    <property type="match status" value="3"/>
</dbReference>
<dbReference type="CDD" id="cd00200">
    <property type="entry name" value="WD40"/>
    <property type="match status" value="1"/>
</dbReference>
<dbReference type="SMART" id="SM00320">
    <property type="entry name" value="WD40"/>
    <property type="match status" value="7"/>
</dbReference>
<feature type="repeat" description="WD" evidence="3">
    <location>
        <begin position="372"/>
        <end position="413"/>
    </location>
</feature>
<dbReference type="Gene3D" id="2.130.10.10">
    <property type="entry name" value="YVTN repeat-like/Quinoprotein amine dehydrogenase"/>
    <property type="match status" value="3"/>
</dbReference>
<dbReference type="Pfam" id="PF00400">
    <property type="entry name" value="WD40"/>
    <property type="match status" value="2"/>
</dbReference>
<evidence type="ECO:0000313" key="6">
    <source>
        <dbReference type="Proteomes" id="UP000606396"/>
    </source>
</evidence>
<organism evidence="5 6">
    <name type="scientific">Nostoc punctiforme FACHB-252</name>
    <dbReference type="NCBI Taxonomy" id="1357509"/>
    <lineage>
        <taxon>Bacteria</taxon>
        <taxon>Bacillati</taxon>
        <taxon>Cyanobacteriota</taxon>
        <taxon>Cyanophyceae</taxon>
        <taxon>Nostocales</taxon>
        <taxon>Nostocaceae</taxon>
        <taxon>Nostoc</taxon>
    </lineage>
</organism>
<dbReference type="InterPro" id="IPR001680">
    <property type="entry name" value="WD40_rpt"/>
</dbReference>
<evidence type="ECO:0000256" key="2">
    <source>
        <dbReference type="ARBA" id="ARBA00022737"/>
    </source>
</evidence>
<evidence type="ECO:0000313" key="5">
    <source>
        <dbReference type="EMBL" id="MBD2611881.1"/>
    </source>
</evidence>
<feature type="repeat" description="WD" evidence="3">
    <location>
        <begin position="497"/>
        <end position="532"/>
    </location>
</feature>
<feature type="repeat" description="WD" evidence="3">
    <location>
        <begin position="414"/>
        <end position="455"/>
    </location>
</feature>
<protein>
    <submittedName>
        <fullName evidence="5">Trypsin-like peptidase domain-containing protein</fullName>
    </submittedName>
</protein>
<dbReference type="InterPro" id="IPR043504">
    <property type="entry name" value="Peptidase_S1_PA_chymotrypsin"/>
</dbReference>
<keyword evidence="1 3" id="KW-0853">WD repeat</keyword>
<dbReference type="PRINTS" id="PR00320">
    <property type="entry name" value="GPROTEINBRPT"/>
</dbReference>
<dbReference type="PROSITE" id="PS50082">
    <property type="entry name" value="WD_REPEATS_2"/>
    <property type="match status" value="7"/>
</dbReference>
<feature type="repeat" description="WD" evidence="3">
    <location>
        <begin position="456"/>
        <end position="497"/>
    </location>
</feature>
<dbReference type="Gene3D" id="2.40.10.10">
    <property type="entry name" value="Trypsin-like serine proteases"/>
    <property type="match status" value="2"/>
</dbReference>
<dbReference type="InterPro" id="IPR020472">
    <property type="entry name" value="WD40_PAC1"/>
</dbReference>
<gene>
    <name evidence="5" type="ORF">H6G94_11430</name>
</gene>
<keyword evidence="6" id="KW-1185">Reference proteome</keyword>
<feature type="repeat" description="WD" evidence="3">
    <location>
        <begin position="246"/>
        <end position="287"/>
    </location>
</feature>
<evidence type="ECO:0000256" key="1">
    <source>
        <dbReference type="ARBA" id="ARBA00022574"/>
    </source>
</evidence>
<feature type="repeat" description="WD" evidence="3">
    <location>
        <begin position="288"/>
        <end position="329"/>
    </location>
</feature>
<dbReference type="Pfam" id="PF23414">
    <property type="entry name" value="Beta-prop_EML_2"/>
    <property type="match status" value="1"/>
</dbReference>
<dbReference type="RefSeq" id="WP_190949518.1">
    <property type="nucleotide sequence ID" value="NZ_JACJTC010000007.1"/>
</dbReference>
<dbReference type="PANTHER" id="PTHR19848">
    <property type="entry name" value="WD40 REPEAT PROTEIN"/>
    <property type="match status" value="1"/>
</dbReference>
<dbReference type="Pfam" id="PF13365">
    <property type="entry name" value="Trypsin_2"/>
    <property type="match status" value="1"/>
</dbReference>
<dbReference type="SUPFAM" id="SSF50998">
    <property type="entry name" value="Quinoprotein alcohol dehydrogenase-like"/>
    <property type="match status" value="1"/>
</dbReference>
<reference evidence="5 6" key="1">
    <citation type="journal article" date="2020" name="ISME J.">
        <title>Comparative genomics reveals insights into cyanobacterial evolution and habitat adaptation.</title>
        <authorList>
            <person name="Chen M.Y."/>
            <person name="Teng W.K."/>
            <person name="Zhao L."/>
            <person name="Hu C.X."/>
            <person name="Zhou Y.K."/>
            <person name="Han B.P."/>
            <person name="Song L.R."/>
            <person name="Shu W.S."/>
        </authorList>
    </citation>
    <scope>NUCLEOTIDE SEQUENCE [LARGE SCALE GENOMIC DNA]</scope>
    <source>
        <strain evidence="5 6">FACHB-252</strain>
    </source>
</reference>
<proteinExistence type="predicted"/>
<dbReference type="InterPro" id="IPR009003">
    <property type="entry name" value="Peptidase_S1_PA"/>
</dbReference>